<evidence type="ECO:0008006" key="4">
    <source>
        <dbReference type="Google" id="ProtNLM"/>
    </source>
</evidence>
<keyword evidence="1" id="KW-0812">Transmembrane</keyword>
<feature type="transmembrane region" description="Helical" evidence="1">
    <location>
        <begin position="13"/>
        <end position="32"/>
    </location>
</feature>
<comment type="caution">
    <text evidence="2">The sequence shown here is derived from an EMBL/GenBank/DDBJ whole genome shotgun (WGS) entry which is preliminary data.</text>
</comment>
<keyword evidence="1" id="KW-0472">Membrane</keyword>
<dbReference type="RefSeq" id="WP_307227230.1">
    <property type="nucleotide sequence ID" value="NZ_JAUSTT010000004.1"/>
</dbReference>
<organism evidence="2 3">
    <name type="scientific">Bacillus chungangensis</name>
    <dbReference type="NCBI Taxonomy" id="587633"/>
    <lineage>
        <taxon>Bacteria</taxon>
        <taxon>Bacillati</taxon>
        <taxon>Bacillota</taxon>
        <taxon>Bacilli</taxon>
        <taxon>Bacillales</taxon>
        <taxon>Bacillaceae</taxon>
        <taxon>Bacillus</taxon>
    </lineage>
</organism>
<gene>
    <name evidence="2" type="ORF">J2S08_001001</name>
</gene>
<reference evidence="2 3" key="1">
    <citation type="submission" date="2023-07" db="EMBL/GenBank/DDBJ databases">
        <title>Genomic Encyclopedia of Type Strains, Phase IV (KMG-IV): sequencing the most valuable type-strain genomes for metagenomic binning, comparative biology and taxonomic classification.</title>
        <authorList>
            <person name="Goeker M."/>
        </authorList>
    </citation>
    <scope>NUCLEOTIDE SEQUENCE [LARGE SCALE GENOMIC DNA]</scope>
    <source>
        <strain evidence="2 3">DSM 23837</strain>
    </source>
</reference>
<keyword evidence="3" id="KW-1185">Reference proteome</keyword>
<evidence type="ECO:0000313" key="2">
    <source>
        <dbReference type="EMBL" id="MDQ0175167.1"/>
    </source>
</evidence>
<protein>
    <recommendedName>
        <fullName evidence="4">Competence protein ComG</fullName>
    </recommendedName>
</protein>
<name>A0ABT9WPM8_9BACI</name>
<proteinExistence type="predicted"/>
<evidence type="ECO:0000256" key="1">
    <source>
        <dbReference type="SAM" id="Phobius"/>
    </source>
</evidence>
<sequence>MFKNENGFSVIEALLSFSFIMLMTTFIFPLLFKMMIKLEAEKKSMTASRLLYEQVEAFLATGVPFELEKEVENTHYQLKIDSYTGIEWRACVVYDKKQKCMSGQ</sequence>
<dbReference type="EMBL" id="JAUSTT010000004">
    <property type="protein sequence ID" value="MDQ0175167.1"/>
    <property type="molecule type" value="Genomic_DNA"/>
</dbReference>
<keyword evidence="1" id="KW-1133">Transmembrane helix</keyword>
<dbReference type="Proteomes" id="UP001223586">
    <property type="component" value="Unassembled WGS sequence"/>
</dbReference>
<evidence type="ECO:0000313" key="3">
    <source>
        <dbReference type="Proteomes" id="UP001223586"/>
    </source>
</evidence>
<accession>A0ABT9WPM8</accession>